<dbReference type="GO" id="GO:0005829">
    <property type="term" value="C:cytosol"/>
    <property type="evidence" value="ECO:0007669"/>
    <property type="project" value="TreeGrafter"/>
</dbReference>
<gene>
    <name evidence="1" type="ORF">QYE76_064085</name>
</gene>
<dbReference type="InterPro" id="IPR044595">
    <property type="entry name" value="KMD1-4"/>
</dbReference>
<evidence type="ECO:0000313" key="2">
    <source>
        <dbReference type="Proteomes" id="UP001231189"/>
    </source>
</evidence>
<protein>
    <recommendedName>
        <fullName evidence="3">F-box domain-containing protein</fullName>
    </recommendedName>
</protein>
<dbReference type="PANTHER" id="PTHR46407">
    <property type="entry name" value="OS02G0208700 PROTEIN"/>
    <property type="match status" value="1"/>
</dbReference>
<name>A0AAD8W8T7_LOLMU</name>
<dbReference type="AlphaFoldDB" id="A0AAD8W8T7"/>
<dbReference type="Pfam" id="PF24681">
    <property type="entry name" value="Kelch_KLHDC2_KLHL20_DRC7"/>
    <property type="match status" value="1"/>
</dbReference>
<dbReference type="InterPro" id="IPR006652">
    <property type="entry name" value="Kelch_1"/>
</dbReference>
<evidence type="ECO:0000313" key="1">
    <source>
        <dbReference type="EMBL" id="KAK1646280.1"/>
    </source>
</evidence>
<dbReference type="InterPro" id="IPR015915">
    <property type="entry name" value="Kelch-typ_b-propeller"/>
</dbReference>
<proteinExistence type="predicted"/>
<organism evidence="1 2">
    <name type="scientific">Lolium multiflorum</name>
    <name type="common">Italian ryegrass</name>
    <name type="synonym">Lolium perenne subsp. multiflorum</name>
    <dbReference type="NCBI Taxonomy" id="4521"/>
    <lineage>
        <taxon>Eukaryota</taxon>
        <taxon>Viridiplantae</taxon>
        <taxon>Streptophyta</taxon>
        <taxon>Embryophyta</taxon>
        <taxon>Tracheophyta</taxon>
        <taxon>Spermatophyta</taxon>
        <taxon>Magnoliopsida</taxon>
        <taxon>Liliopsida</taxon>
        <taxon>Poales</taxon>
        <taxon>Poaceae</taxon>
        <taxon>BOP clade</taxon>
        <taxon>Pooideae</taxon>
        <taxon>Poodae</taxon>
        <taxon>Poeae</taxon>
        <taxon>Poeae Chloroplast Group 2 (Poeae type)</taxon>
        <taxon>Loliodinae</taxon>
        <taxon>Loliinae</taxon>
        <taxon>Lolium</taxon>
    </lineage>
</organism>
<reference evidence="1" key="1">
    <citation type="submission" date="2023-07" db="EMBL/GenBank/DDBJ databases">
        <title>A chromosome-level genome assembly of Lolium multiflorum.</title>
        <authorList>
            <person name="Chen Y."/>
            <person name="Copetti D."/>
            <person name="Kolliker R."/>
            <person name="Studer B."/>
        </authorList>
    </citation>
    <scope>NUCLEOTIDE SEQUENCE</scope>
    <source>
        <strain evidence="1">02402/16</strain>
        <tissue evidence="1">Leaf</tissue>
    </source>
</reference>
<dbReference type="InterPro" id="IPR036047">
    <property type="entry name" value="F-box-like_dom_sf"/>
</dbReference>
<dbReference type="PANTHER" id="PTHR46407:SF22">
    <property type="entry name" value="KELCH MOTIF FAMILY PROTEIN, EXPRESSED"/>
    <property type="match status" value="1"/>
</dbReference>
<dbReference type="SMART" id="SM00612">
    <property type="entry name" value="Kelch"/>
    <property type="match status" value="2"/>
</dbReference>
<sequence>MGAVVGGRQIVYLFPSLPSVMSSSVPTTARHVAWWPLYLTSLPFGGEEPSISISISIFFREEEEANKMMMRNQKSRAHECKLDHIDLIPGMPDDVAVDCLARVPHRSFGSMRGVCRGWRGAAAAPEFALARADAGANEDLVFLLQFGIPTDGGPAVGGDAPASTQAYGVSVYNVTTGEWRRERAAPPVPMFAQCAAVGSRLAVLGGWDTKTFEPVADVHVLDATTGVWRRGAPMRSARSFFACAEAGGKIYVAGGHDKLKNALKTAEAYDAGADAWDPLPDMSEERDECDGMATVAGDRFLAVSGYRTGRQGGFERDAEWFDPAARVWRRLERVRAPPSAAHVVVRGRVWCIEGTAMMEYRGERREWREVGPSPPGLKAGTARAVAVGGGERVVVTGAISSGGHALWVFDVKTKIWTVVRPPPEFAGFVFSVGSVRV</sequence>
<keyword evidence="2" id="KW-1185">Reference proteome</keyword>
<dbReference type="GO" id="GO:2000762">
    <property type="term" value="P:regulation of phenylpropanoid metabolic process"/>
    <property type="evidence" value="ECO:0007669"/>
    <property type="project" value="InterPro"/>
</dbReference>
<dbReference type="Proteomes" id="UP001231189">
    <property type="component" value="Unassembled WGS sequence"/>
</dbReference>
<accession>A0AAD8W8T7</accession>
<dbReference type="GO" id="GO:0080037">
    <property type="term" value="P:negative regulation of cytokinin-activated signaling pathway"/>
    <property type="evidence" value="ECO:0007669"/>
    <property type="project" value="InterPro"/>
</dbReference>
<dbReference type="SUPFAM" id="SSF81383">
    <property type="entry name" value="F-box domain"/>
    <property type="match status" value="1"/>
</dbReference>
<dbReference type="CDD" id="cd22152">
    <property type="entry name" value="F-box_AtAFR-like"/>
    <property type="match status" value="1"/>
</dbReference>
<dbReference type="EMBL" id="JAUUTY010000004">
    <property type="protein sequence ID" value="KAK1646280.1"/>
    <property type="molecule type" value="Genomic_DNA"/>
</dbReference>
<comment type="caution">
    <text evidence="1">The sequence shown here is derived from an EMBL/GenBank/DDBJ whole genome shotgun (WGS) entry which is preliminary data.</text>
</comment>
<dbReference type="SUPFAM" id="SSF117281">
    <property type="entry name" value="Kelch motif"/>
    <property type="match status" value="1"/>
</dbReference>
<evidence type="ECO:0008006" key="3">
    <source>
        <dbReference type="Google" id="ProtNLM"/>
    </source>
</evidence>
<dbReference type="Gene3D" id="2.120.10.80">
    <property type="entry name" value="Kelch-type beta propeller"/>
    <property type="match status" value="1"/>
</dbReference>